<dbReference type="InterPro" id="IPR005031">
    <property type="entry name" value="COQ10_START"/>
</dbReference>
<dbReference type="Proteomes" id="UP001530293">
    <property type="component" value="Unassembled WGS sequence"/>
</dbReference>
<name>A0ABD3N496_9STRA</name>
<dbReference type="PANTHER" id="PTHR34060">
    <property type="entry name" value="POLYKETIDE CYCLASE / DEHYDRASE AND LIPID TRANSPORT PROTEIN"/>
    <property type="match status" value="1"/>
</dbReference>
<comment type="caution">
    <text evidence="3">The sequence shown here is derived from an EMBL/GenBank/DDBJ whole genome shotgun (WGS) entry which is preliminary data.</text>
</comment>
<accession>A0ABD3N496</accession>
<sequence>MTKYTARTCACLLLYKLGVDAFTVPSRRLVPSGVKAGSTPTSQILSPARSKSPTSLDMVWWFGGTPGESETSTSGEECELVAVRIDRTSPNSRRIAGEIVVNASLLDVWAILTDYDNLSTHVPNLVASRRISNDGGEAGDGSHKCRLYQRGAQKIIGFEFGADVTMDMTENIVVAGTSSRTKDTTTVLGAGPSSGVFAEERRIDFKCIDSQFFSEFDGSWRVVQMPDNPFTGEAETTVSYSVDVRPKGPVPVAALEWRIREDVPTNLRAVKKAAKEVGFKGVLSKRNRGRSGRSWMNGLNGEADAEQVEAASGFADFILDYENETLGAYMK</sequence>
<dbReference type="InterPro" id="IPR023393">
    <property type="entry name" value="START-like_dom_sf"/>
</dbReference>
<dbReference type="SUPFAM" id="SSF55961">
    <property type="entry name" value="Bet v1-like"/>
    <property type="match status" value="1"/>
</dbReference>
<feature type="chain" id="PRO_5044802180" description="Coenzyme Q-binding protein COQ10 START domain-containing protein" evidence="1">
    <location>
        <begin position="22"/>
        <end position="331"/>
    </location>
</feature>
<dbReference type="AlphaFoldDB" id="A0ABD3N496"/>
<dbReference type="Gene3D" id="3.30.530.20">
    <property type="match status" value="1"/>
</dbReference>
<dbReference type="Pfam" id="PF03364">
    <property type="entry name" value="Polyketide_cyc"/>
    <property type="match status" value="1"/>
</dbReference>
<evidence type="ECO:0000313" key="3">
    <source>
        <dbReference type="EMBL" id="KAL3770817.1"/>
    </source>
</evidence>
<gene>
    <name evidence="3" type="ORF">ACHAWU_006376</name>
</gene>
<reference evidence="3 4" key="1">
    <citation type="submission" date="2024-10" db="EMBL/GenBank/DDBJ databases">
        <title>Updated reference genomes for cyclostephanoid diatoms.</title>
        <authorList>
            <person name="Roberts W.R."/>
            <person name="Alverson A.J."/>
        </authorList>
    </citation>
    <scope>NUCLEOTIDE SEQUENCE [LARGE SCALE GENOMIC DNA]</scope>
    <source>
        <strain evidence="3 4">AJA232-27</strain>
    </source>
</reference>
<feature type="domain" description="Coenzyme Q-binding protein COQ10 START" evidence="2">
    <location>
        <begin position="101"/>
        <end position="270"/>
    </location>
</feature>
<evidence type="ECO:0000313" key="4">
    <source>
        <dbReference type="Proteomes" id="UP001530293"/>
    </source>
</evidence>
<keyword evidence="1" id="KW-0732">Signal</keyword>
<organism evidence="3 4">
    <name type="scientific">Discostella pseudostelligera</name>
    <dbReference type="NCBI Taxonomy" id="259834"/>
    <lineage>
        <taxon>Eukaryota</taxon>
        <taxon>Sar</taxon>
        <taxon>Stramenopiles</taxon>
        <taxon>Ochrophyta</taxon>
        <taxon>Bacillariophyta</taxon>
        <taxon>Coscinodiscophyceae</taxon>
        <taxon>Thalassiosirophycidae</taxon>
        <taxon>Stephanodiscales</taxon>
        <taxon>Stephanodiscaceae</taxon>
        <taxon>Discostella</taxon>
    </lineage>
</organism>
<feature type="signal peptide" evidence="1">
    <location>
        <begin position="1"/>
        <end position="21"/>
    </location>
</feature>
<evidence type="ECO:0000256" key="1">
    <source>
        <dbReference type="SAM" id="SignalP"/>
    </source>
</evidence>
<dbReference type="EMBL" id="JALLBG020000035">
    <property type="protein sequence ID" value="KAL3770817.1"/>
    <property type="molecule type" value="Genomic_DNA"/>
</dbReference>
<evidence type="ECO:0000259" key="2">
    <source>
        <dbReference type="Pfam" id="PF03364"/>
    </source>
</evidence>
<keyword evidence="4" id="KW-1185">Reference proteome</keyword>
<proteinExistence type="predicted"/>
<protein>
    <recommendedName>
        <fullName evidence="2">Coenzyme Q-binding protein COQ10 START domain-containing protein</fullName>
    </recommendedName>
</protein>
<dbReference type="PANTHER" id="PTHR34060:SF1">
    <property type="entry name" value="POLYKETIDE CYCLASE _ DEHYDRASE AND LIPID TRANSPORT PROTEIN"/>
    <property type="match status" value="1"/>
</dbReference>